<dbReference type="InterPro" id="IPR015947">
    <property type="entry name" value="PUA-like_sf"/>
</dbReference>
<dbReference type="GO" id="GO:0008233">
    <property type="term" value="F:peptidase activity"/>
    <property type="evidence" value="ECO:0007669"/>
    <property type="project" value="UniProtKB-KW"/>
</dbReference>
<keyword evidence="3" id="KW-0645">Protease</keyword>
<feature type="domain" description="Lon N-terminal" evidence="2">
    <location>
        <begin position="5"/>
        <end position="50"/>
    </location>
</feature>
<protein>
    <submittedName>
        <fullName evidence="3">ATP-dependent protease</fullName>
    </submittedName>
</protein>
<dbReference type="EMBL" id="QURH01000983">
    <property type="protein sequence ID" value="RFU37325.1"/>
    <property type="molecule type" value="Genomic_DNA"/>
</dbReference>
<dbReference type="InterPro" id="IPR003111">
    <property type="entry name" value="Lon_prtase_N"/>
</dbReference>
<dbReference type="GO" id="GO:0006508">
    <property type="term" value="P:proteolysis"/>
    <property type="evidence" value="ECO:0007669"/>
    <property type="project" value="UniProtKB-KW"/>
</dbReference>
<dbReference type="AlphaFoldDB" id="A0A372JBD7"/>
<organism evidence="3 4">
    <name type="scientific">Actinomadura logoneensis</name>
    <dbReference type="NCBI Taxonomy" id="2293572"/>
    <lineage>
        <taxon>Bacteria</taxon>
        <taxon>Bacillati</taxon>
        <taxon>Actinomycetota</taxon>
        <taxon>Actinomycetes</taxon>
        <taxon>Streptosporangiales</taxon>
        <taxon>Thermomonosporaceae</taxon>
        <taxon>Actinomadura</taxon>
    </lineage>
</organism>
<reference evidence="3 4" key="1">
    <citation type="submission" date="2018-08" db="EMBL/GenBank/DDBJ databases">
        <title>Actinomadura jelena sp. nov., a novel Actinomycete isolated from soil in Chad.</title>
        <authorList>
            <person name="Shi L."/>
        </authorList>
    </citation>
    <scope>NUCLEOTIDE SEQUENCE [LARGE SCALE GENOMIC DNA]</scope>
    <source>
        <strain evidence="3 4">NEAU-G17</strain>
    </source>
</reference>
<feature type="non-terminal residue" evidence="3">
    <location>
        <position position="75"/>
    </location>
</feature>
<dbReference type="InterPro" id="IPR046336">
    <property type="entry name" value="Lon_prtase_N_sf"/>
</dbReference>
<keyword evidence="3" id="KW-0378">Hydrolase</keyword>
<name>A0A372JBD7_9ACTN</name>
<evidence type="ECO:0000256" key="1">
    <source>
        <dbReference type="SAM" id="MobiDB-lite"/>
    </source>
</evidence>
<dbReference type="SUPFAM" id="SSF88697">
    <property type="entry name" value="PUA domain-like"/>
    <property type="match status" value="1"/>
</dbReference>
<feature type="compositionally biased region" description="Low complexity" evidence="1">
    <location>
        <begin position="64"/>
        <end position="75"/>
    </location>
</feature>
<dbReference type="Pfam" id="PF02190">
    <property type="entry name" value="LON_substr_bdg"/>
    <property type="match status" value="1"/>
</dbReference>
<dbReference type="RefSeq" id="WP_199487075.1">
    <property type="nucleotide sequence ID" value="NZ_QURH01000983.1"/>
</dbReference>
<evidence type="ECO:0000259" key="2">
    <source>
        <dbReference type="Pfam" id="PF02190"/>
    </source>
</evidence>
<keyword evidence="4" id="KW-1185">Reference proteome</keyword>
<dbReference type="Gene3D" id="2.30.130.40">
    <property type="entry name" value="LON domain-like"/>
    <property type="match status" value="1"/>
</dbReference>
<feature type="region of interest" description="Disordered" evidence="1">
    <location>
        <begin position="55"/>
        <end position="75"/>
    </location>
</feature>
<comment type="caution">
    <text evidence="3">The sequence shown here is derived from an EMBL/GenBank/DDBJ whole genome shotgun (WGS) entry which is preliminary data.</text>
</comment>
<gene>
    <name evidence="3" type="ORF">DZF91_33470</name>
</gene>
<accession>A0A372JBD7</accession>
<sequence>MTDRIALFPLSAVLFPGVVLPLHLFEERYRTLLADLLDGPEPRRFGVVALEVGRETAGPGGTTGAAPPATGDGPG</sequence>
<dbReference type="Proteomes" id="UP000261811">
    <property type="component" value="Unassembled WGS sequence"/>
</dbReference>
<evidence type="ECO:0000313" key="3">
    <source>
        <dbReference type="EMBL" id="RFU37325.1"/>
    </source>
</evidence>
<proteinExistence type="predicted"/>
<evidence type="ECO:0000313" key="4">
    <source>
        <dbReference type="Proteomes" id="UP000261811"/>
    </source>
</evidence>